<evidence type="ECO:0000313" key="3">
    <source>
        <dbReference type="Proteomes" id="UP000027135"/>
    </source>
</evidence>
<name>A0A067QS95_ZOONE</name>
<keyword evidence="1" id="KW-0812">Transmembrane</keyword>
<accession>A0A067QS95</accession>
<evidence type="ECO:0000256" key="1">
    <source>
        <dbReference type="SAM" id="Phobius"/>
    </source>
</evidence>
<feature type="transmembrane region" description="Helical" evidence="1">
    <location>
        <begin position="21"/>
        <end position="43"/>
    </location>
</feature>
<sequence length="46" mass="5313">MTSEKIFSNITHALHLPTKEITYVFSEVLMAMSMKMAVFYPAVQYI</sequence>
<dbReference type="InParanoid" id="A0A067QS95"/>
<reference evidence="2 3" key="1">
    <citation type="journal article" date="2014" name="Nat. Commun.">
        <title>Molecular traces of alternative social organization in a termite genome.</title>
        <authorList>
            <person name="Terrapon N."/>
            <person name="Li C."/>
            <person name="Robertson H.M."/>
            <person name="Ji L."/>
            <person name="Meng X."/>
            <person name="Booth W."/>
            <person name="Chen Z."/>
            <person name="Childers C.P."/>
            <person name="Glastad K.M."/>
            <person name="Gokhale K."/>
            <person name="Gowin J."/>
            <person name="Gronenberg W."/>
            <person name="Hermansen R.A."/>
            <person name="Hu H."/>
            <person name="Hunt B.G."/>
            <person name="Huylmans A.K."/>
            <person name="Khalil S.M."/>
            <person name="Mitchell R.D."/>
            <person name="Munoz-Torres M.C."/>
            <person name="Mustard J.A."/>
            <person name="Pan H."/>
            <person name="Reese J.T."/>
            <person name="Scharf M.E."/>
            <person name="Sun F."/>
            <person name="Vogel H."/>
            <person name="Xiao J."/>
            <person name="Yang W."/>
            <person name="Yang Z."/>
            <person name="Yang Z."/>
            <person name="Zhou J."/>
            <person name="Zhu J."/>
            <person name="Brent C.S."/>
            <person name="Elsik C.G."/>
            <person name="Goodisman M.A."/>
            <person name="Liberles D.A."/>
            <person name="Roe R.M."/>
            <person name="Vargo E.L."/>
            <person name="Vilcinskas A."/>
            <person name="Wang J."/>
            <person name="Bornberg-Bauer E."/>
            <person name="Korb J."/>
            <person name="Zhang G."/>
            <person name="Liebig J."/>
        </authorList>
    </citation>
    <scope>NUCLEOTIDE SEQUENCE [LARGE SCALE GENOMIC DNA]</scope>
    <source>
        <tissue evidence="2">Whole organism</tissue>
    </source>
</reference>
<gene>
    <name evidence="2" type="ORF">L798_13948</name>
</gene>
<keyword evidence="1" id="KW-1133">Transmembrane helix</keyword>
<keyword evidence="1" id="KW-0472">Membrane</keyword>
<organism evidence="2 3">
    <name type="scientific">Zootermopsis nevadensis</name>
    <name type="common">Dampwood termite</name>
    <dbReference type="NCBI Taxonomy" id="136037"/>
    <lineage>
        <taxon>Eukaryota</taxon>
        <taxon>Metazoa</taxon>
        <taxon>Ecdysozoa</taxon>
        <taxon>Arthropoda</taxon>
        <taxon>Hexapoda</taxon>
        <taxon>Insecta</taxon>
        <taxon>Pterygota</taxon>
        <taxon>Neoptera</taxon>
        <taxon>Polyneoptera</taxon>
        <taxon>Dictyoptera</taxon>
        <taxon>Blattodea</taxon>
        <taxon>Blattoidea</taxon>
        <taxon>Termitoidae</taxon>
        <taxon>Termopsidae</taxon>
        <taxon>Zootermopsis</taxon>
    </lineage>
</organism>
<dbReference type="AlphaFoldDB" id="A0A067QS95"/>
<protein>
    <submittedName>
        <fullName evidence="2">Uncharacterized protein</fullName>
    </submittedName>
</protein>
<evidence type="ECO:0000313" key="2">
    <source>
        <dbReference type="EMBL" id="KDR11622.1"/>
    </source>
</evidence>
<proteinExistence type="predicted"/>
<keyword evidence="3" id="KW-1185">Reference proteome</keyword>
<dbReference type="Proteomes" id="UP000027135">
    <property type="component" value="Unassembled WGS sequence"/>
</dbReference>
<dbReference type="EMBL" id="KK853083">
    <property type="protein sequence ID" value="KDR11622.1"/>
    <property type="molecule type" value="Genomic_DNA"/>
</dbReference>